<feature type="region of interest" description="Disordered" evidence="2">
    <location>
        <begin position="1"/>
        <end position="33"/>
    </location>
</feature>
<feature type="coiled-coil region" evidence="1">
    <location>
        <begin position="252"/>
        <end position="286"/>
    </location>
</feature>
<name>A0A7H9AWS2_ZYGMR</name>
<accession>A0A7H9AWS2</accession>
<dbReference type="GO" id="GO:0008017">
    <property type="term" value="F:microtubule binding"/>
    <property type="evidence" value="ECO:0007669"/>
    <property type="project" value="InterPro"/>
</dbReference>
<keyword evidence="1" id="KW-0175">Coiled coil</keyword>
<dbReference type="Pfam" id="PF16796">
    <property type="entry name" value="Microtub_bd"/>
    <property type="match status" value="1"/>
</dbReference>
<dbReference type="KEGG" id="zmk:HG535_0A06880"/>
<evidence type="ECO:0000256" key="1">
    <source>
        <dbReference type="SAM" id="Coils"/>
    </source>
</evidence>
<dbReference type="OrthoDB" id="4067584at2759"/>
<sequence length="639" mass="74918">MHNHSRIPSISFNNASGSKGREYPQVKRPRLSSPMLQDLTNQMHTARVSHRNSTDVTQSARLMNKYVFGDAAAIEEVKKRERKILKDILHFKNAISEIEKETSQIRETQLPDLQYSMSKRFTICNEIRKEITKLDSQIQLKDREVDLQRKNEEMAKSNLAKKFSIEVQELENQLKKILDDENAQWNSKILELENLKPDKEIAYEIKQLKEELSKVTEELNTLRLRNEEKYCKYDEELNEKFKNFQGSKKIAMDSLTDEQKQLKDRGKKLELERETLLNEMSELDNITKEVVEKISGIKTSSTEILAQNKPSKEKLDLIERQHKLAKEEFEIVKEIAQQKEIYYNAKFDKMEQEQLRRRRLENSIDELTGKVRRFAYILNDTETSTRYSVDYAGKTLRDISNEKTYTFTRIIPSSLMLENDLLMQEYHMYHEMCLQKGYNFNLISVSEVPSESFRIAVVDYVNSKCHESHQIHLQYVFLSEEMPSQDMLLKTGHELDNEIKLKIEQDSLELDSTRIELMGDLKNLSSIINDRNQTLMSGIGVLKFQLLRKDDLLGRPVNFYFMEINDKKMMKTLDDSVASNQLTSSPIGLIFNKLLSDTKSFFLFHIDQTKENEALLEVSGNLRKLKNFRIKSNDKNRLL</sequence>
<dbReference type="EMBL" id="CP058604">
    <property type="protein sequence ID" value="QLG70746.1"/>
    <property type="molecule type" value="Genomic_DNA"/>
</dbReference>
<organism evidence="4 5">
    <name type="scientific">Zygotorulaspora mrakii</name>
    <name type="common">Zygosaccharomyces mrakii</name>
    <dbReference type="NCBI Taxonomy" id="42260"/>
    <lineage>
        <taxon>Eukaryota</taxon>
        <taxon>Fungi</taxon>
        <taxon>Dikarya</taxon>
        <taxon>Ascomycota</taxon>
        <taxon>Saccharomycotina</taxon>
        <taxon>Saccharomycetes</taxon>
        <taxon>Saccharomycetales</taxon>
        <taxon>Saccharomycetaceae</taxon>
        <taxon>Zygotorulaspora</taxon>
    </lineage>
</organism>
<dbReference type="GeneID" id="59234382"/>
<evidence type="ECO:0000313" key="4">
    <source>
        <dbReference type="EMBL" id="QLG70746.1"/>
    </source>
</evidence>
<feature type="domain" description="Spindle pole body-associated protein Vik1/Cik1 microtubule binding" evidence="3">
    <location>
        <begin position="350"/>
        <end position="488"/>
    </location>
</feature>
<proteinExistence type="predicted"/>
<protein>
    <recommendedName>
        <fullName evidence="3">Spindle pole body-associated protein Vik1/Cik1 microtubule binding domain-containing protein</fullName>
    </recommendedName>
</protein>
<reference evidence="4 5" key="1">
    <citation type="submission" date="2020-07" db="EMBL/GenBank/DDBJ databases">
        <title>The yeast mating-type switching endonuclease HO is a domesticated member of an unorthodox homing genetic element family.</title>
        <authorList>
            <person name="Coughlan A.Y."/>
            <person name="Lombardi L."/>
            <person name="Braun-Galleani S."/>
            <person name="Martos A.R."/>
            <person name="Galeote V."/>
            <person name="Bigey F."/>
            <person name="Dequin S."/>
            <person name="Byrne K.P."/>
            <person name="Wolfe K.H."/>
        </authorList>
    </citation>
    <scope>NUCLEOTIDE SEQUENCE [LARGE SCALE GENOMIC DNA]</scope>
    <source>
        <strain evidence="4 5">NRRL Y-6702</strain>
    </source>
</reference>
<gene>
    <name evidence="4" type="ORF">HG535_0A06880</name>
</gene>
<dbReference type="RefSeq" id="XP_037142474.1">
    <property type="nucleotide sequence ID" value="XM_037286579.1"/>
</dbReference>
<dbReference type="Proteomes" id="UP000509704">
    <property type="component" value="Chromosome 1"/>
</dbReference>
<evidence type="ECO:0000256" key="2">
    <source>
        <dbReference type="SAM" id="MobiDB-lite"/>
    </source>
</evidence>
<keyword evidence="5" id="KW-1185">Reference proteome</keyword>
<evidence type="ECO:0000313" key="5">
    <source>
        <dbReference type="Proteomes" id="UP000509704"/>
    </source>
</evidence>
<feature type="coiled-coil region" evidence="1">
    <location>
        <begin position="124"/>
        <end position="225"/>
    </location>
</feature>
<feature type="compositionally biased region" description="Polar residues" evidence="2">
    <location>
        <begin position="1"/>
        <end position="17"/>
    </location>
</feature>
<dbReference type="Gene3D" id="3.40.850.20">
    <property type="match status" value="1"/>
</dbReference>
<dbReference type="InterPro" id="IPR031852">
    <property type="entry name" value="Vik1/Cik1_MT-bd"/>
</dbReference>
<dbReference type="AlphaFoldDB" id="A0A7H9AWS2"/>
<evidence type="ECO:0000259" key="3">
    <source>
        <dbReference type="Pfam" id="PF16796"/>
    </source>
</evidence>